<dbReference type="PANTHER" id="PTHR38032">
    <property type="entry name" value="POLYMERASE-RELATED"/>
    <property type="match status" value="1"/>
</dbReference>
<feature type="compositionally biased region" description="Acidic residues" evidence="2">
    <location>
        <begin position="491"/>
        <end position="501"/>
    </location>
</feature>
<evidence type="ECO:0000313" key="4">
    <source>
        <dbReference type="EMBL" id="UWZ80016.1"/>
    </source>
</evidence>
<feature type="coiled-coil region" evidence="1">
    <location>
        <begin position="364"/>
        <end position="419"/>
    </location>
</feature>
<keyword evidence="5" id="KW-1185">Reference proteome</keyword>
<evidence type="ECO:0000256" key="2">
    <source>
        <dbReference type="SAM" id="MobiDB-lite"/>
    </source>
</evidence>
<sequence length="510" mass="54898">MSEAPGAAAGRQGNQAEILLEEDTERHTLRLEMLKNAHECRCSITPKSKDGQITKEEVAELLAAQGIIRGVNEGQIQAMCRTLAKGKTAGNFLLAEGQLPQPGPDGYLELFVKTSSDLPDYTEDEDGNIDFRTLNFFSNVVPDQEIGILRPPQLGDEGYTVRGDILPAVSGKPLKLNVGAGARLEGEKVVADLEGRVLFDGKTVSVTEEYLVQGDVDLSVGNIDFRGFVQVRGDVLDDFDIHAVKGLQVNGNVGVCHISCAGDIALGGMAGLGRGTITCGGNLAVTYLNDVTVECAGDMVVKNEIRNSRVYCSGTLILANGNIFGGETYALGGIEVKNVGAVSGIKTRLYAGIDYTQIKLAEQLDEIQMEFIELNDELAVLSQQLKVNKFLGPDDKKKVLALTKRLDEINQTKAAINEKMQAARAFATQHANGKINIKARLGEGVVLNIGENAEEIKLERNGAVSIIENRKGSGFHFLPLTPLAKTAQALEEELQEEETSEESGNLEWGS</sequence>
<dbReference type="InterPro" id="IPR046865">
    <property type="entry name" value="FapA_b_solenoid"/>
</dbReference>
<feature type="domain" description="Flagellar Assembly Protein A N-terminal region" evidence="3">
    <location>
        <begin position="31"/>
        <end position="200"/>
    </location>
</feature>
<evidence type="ECO:0000259" key="3">
    <source>
        <dbReference type="Pfam" id="PF20250"/>
    </source>
</evidence>
<organism evidence="4 5">
    <name type="scientific">Geoalkalibacter halelectricus</name>
    <dbReference type="NCBI Taxonomy" id="2847045"/>
    <lineage>
        <taxon>Bacteria</taxon>
        <taxon>Pseudomonadati</taxon>
        <taxon>Thermodesulfobacteriota</taxon>
        <taxon>Desulfuromonadia</taxon>
        <taxon>Desulfuromonadales</taxon>
        <taxon>Geoalkalibacteraceae</taxon>
        <taxon>Geoalkalibacter</taxon>
    </lineage>
</organism>
<dbReference type="Pfam" id="PF03961">
    <property type="entry name" value="FapA"/>
    <property type="match status" value="1"/>
</dbReference>
<dbReference type="PANTHER" id="PTHR38032:SF1">
    <property type="entry name" value="RNA-BINDING PROTEIN KHPB N-TERMINAL DOMAIN-CONTAINING PROTEIN"/>
    <property type="match status" value="1"/>
</dbReference>
<proteinExistence type="predicted"/>
<name>A0ABY5ZS16_9BACT</name>
<protein>
    <submittedName>
        <fullName evidence="4">FapA family protein</fullName>
    </submittedName>
</protein>
<evidence type="ECO:0000256" key="1">
    <source>
        <dbReference type="SAM" id="Coils"/>
    </source>
</evidence>
<reference evidence="4" key="1">
    <citation type="journal article" date="2022" name="Environ. Microbiol.">
        <title>Geoalkalibacter halelectricus SAP #1 sp. nov. possessing extracellular electron transfer and mineral#reducing capabilities from a haloalkaline environment.</title>
        <authorList>
            <person name="Yadav S."/>
            <person name="Singh R."/>
            <person name="Sundharam S.S."/>
            <person name="Chaudhary S."/>
            <person name="Krishnamurthi S."/>
            <person name="Patil S.A."/>
        </authorList>
    </citation>
    <scope>NUCLEOTIDE SEQUENCE</scope>
    <source>
        <strain evidence="4">SAP-1</strain>
    </source>
</reference>
<dbReference type="RefSeq" id="WP_260748371.1">
    <property type="nucleotide sequence ID" value="NZ_CP092109.1"/>
</dbReference>
<feature type="region of interest" description="Disordered" evidence="2">
    <location>
        <begin position="491"/>
        <end position="510"/>
    </location>
</feature>
<gene>
    <name evidence="4" type="ORF">L9S41_01145</name>
</gene>
<evidence type="ECO:0000313" key="5">
    <source>
        <dbReference type="Proteomes" id="UP001060414"/>
    </source>
</evidence>
<dbReference type="InterPro" id="IPR005646">
    <property type="entry name" value="FapA"/>
</dbReference>
<accession>A0ABY5ZS16</accession>
<dbReference type="InterPro" id="IPR046866">
    <property type="entry name" value="FapA_N"/>
</dbReference>
<dbReference type="Proteomes" id="UP001060414">
    <property type="component" value="Chromosome"/>
</dbReference>
<keyword evidence="1" id="KW-0175">Coiled coil</keyword>
<dbReference type="EMBL" id="CP092109">
    <property type="protein sequence ID" value="UWZ80016.1"/>
    <property type="molecule type" value="Genomic_DNA"/>
</dbReference>
<dbReference type="Pfam" id="PF20250">
    <property type="entry name" value="FapA_N"/>
    <property type="match status" value="1"/>
</dbReference>